<evidence type="ECO:0008006" key="5">
    <source>
        <dbReference type="Google" id="ProtNLM"/>
    </source>
</evidence>
<dbReference type="EMBL" id="MU251243">
    <property type="protein sequence ID" value="KAG9258581.1"/>
    <property type="molecule type" value="Genomic_DNA"/>
</dbReference>
<keyword evidence="2" id="KW-0812">Transmembrane</keyword>
<keyword evidence="2" id="KW-0472">Membrane</keyword>
<proteinExistence type="predicted"/>
<dbReference type="GeneID" id="70297003"/>
<evidence type="ECO:0000313" key="4">
    <source>
        <dbReference type="Proteomes" id="UP000887229"/>
    </source>
</evidence>
<feature type="transmembrane region" description="Helical" evidence="2">
    <location>
        <begin position="63"/>
        <end position="86"/>
    </location>
</feature>
<evidence type="ECO:0000256" key="2">
    <source>
        <dbReference type="SAM" id="Phobius"/>
    </source>
</evidence>
<feature type="compositionally biased region" description="Low complexity" evidence="1">
    <location>
        <begin position="1"/>
        <end position="10"/>
    </location>
</feature>
<gene>
    <name evidence="3" type="ORF">F5Z01DRAFT_689968</name>
</gene>
<dbReference type="AlphaFoldDB" id="A0A9P7ZV02"/>
<sequence length="293" mass="31924">MASSKAKSSSYAPLGQHDDDKDSIATLEEHSAASENDHSAPLLEAPDSLPSLTPSKSSHFPKLIFYFSLALVLLSTANVALLPATLSKYLAYPLTESQLGDLPLGDARLGLDRAAKAIPPPQTYDHSWPDKIARVSRKLKKAVWGDGTQVYITVEDSTVMRFTIPSKGVNACALFWRAPPEHSARAKDLETKGEISEIEVWNLIVSSVPSKSASIGKIDFDTLSYSTLPARGELLGTLDLTAEPNSTTVEFACPSDADSFTVELRCQRVACHVSFMQIAMAPRFGFELVRRRE</sequence>
<accession>A0A9P7ZV02</accession>
<dbReference type="OrthoDB" id="8300214at2759"/>
<keyword evidence="2" id="KW-1133">Transmembrane helix</keyword>
<name>A0A9P7ZV02_9HYPO</name>
<evidence type="ECO:0000313" key="3">
    <source>
        <dbReference type="EMBL" id="KAG9258581.1"/>
    </source>
</evidence>
<reference evidence="3" key="1">
    <citation type="journal article" date="2021" name="IMA Fungus">
        <title>Genomic characterization of three marine fungi, including Emericellopsis atlantica sp. nov. with signatures of a generalist lifestyle and marine biomass degradation.</title>
        <authorList>
            <person name="Hagestad O.C."/>
            <person name="Hou L."/>
            <person name="Andersen J.H."/>
            <person name="Hansen E.H."/>
            <person name="Altermark B."/>
            <person name="Li C."/>
            <person name="Kuhnert E."/>
            <person name="Cox R.J."/>
            <person name="Crous P.W."/>
            <person name="Spatafora J.W."/>
            <person name="Lail K."/>
            <person name="Amirebrahimi M."/>
            <person name="Lipzen A."/>
            <person name="Pangilinan J."/>
            <person name="Andreopoulos W."/>
            <person name="Hayes R.D."/>
            <person name="Ng V."/>
            <person name="Grigoriev I.V."/>
            <person name="Jackson S.A."/>
            <person name="Sutton T.D.S."/>
            <person name="Dobson A.D.W."/>
            <person name="Rama T."/>
        </authorList>
    </citation>
    <scope>NUCLEOTIDE SEQUENCE</scope>
    <source>
        <strain evidence="3">TS7</strain>
    </source>
</reference>
<feature type="compositionally biased region" description="Basic and acidic residues" evidence="1">
    <location>
        <begin position="16"/>
        <end position="38"/>
    </location>
</feature>
<keyword evidence="4" id="KW-1185">Reference proteome</keyword>
<dbReference type="RefSeq" id="XP_046122505.1">
    <property type="nucleotide sequence ID" value="XM_046266100.1"/>
</dbReference>
<organism evidence="3 4">
    <name type="scientific">Emericellopsis atlantica</name>
    <dbReference type="NCBI Taxonomy" id="2614577"/>
    <lineage>
        <taxon>Eukaryota</taxon>
        <taxon>Fungi</taxon>
        <taxon>Dikarya</taxon>
        <taxon>Ascomycota</taxon>
        <taxon>Pezizomycotina</taxon>
        <taxon>Sordariomycetes</taxon>
        <taxon>Hypocreomycetidae</taxon>
        <taxon>Hypocreales</taxon>
        <taxon>Bionectriaceae</taxon>
        <taxon>Emericellopsis</taxon>
    </lineage>
</organism>
<protein>
    <recommendedName>
        <fullName evidence="5">Ubiquitin 3 binding protein But2 C-terminal domain-containing protein</fullName>
    </recommendedName>
</protein>
<evidence type="ECO:0000256" key="1">
    <source>
        <dbReference type="SAM" id="MobiDB-lite"/>
    </source>
</evidence>
<feature type="region of interest" description="Disordered" evidence="1">
    <location>
        <begin position="1"/>
        <end position="48"/>
    </location>
</feature>
<dbReference type="Proteomes" id="UP000887229">
    <property type="component" value="Unassembled WGS sequence"/>
</dbReference>
<comment type="caution">
    <text evidence="3">The sequence shown here is derived from an EMBL/GenBank/DDBJ whole genome shotgun (WGS) entry which is preliminary data.</text>
</comment>